<accession>A0A1S6KSH6</accession>
<dbReference type="AlphaFoldDB" id="A0A1S6KSH6"/>
<keyword evidence="1" id="KW-0614">Plasmid</keyword>
<protein>
    <submittedName>
        <fullName evidence="1">Uncharacterized protein</fullName>
    </submittedName>
</protein>
<dbReference type="EMBL" id="KX268305">
    <property type="protein sequence ID" value="AQT24319.1"/>
    <property type="molecule type" value="Genomic_DNA"/>
</dbReference>
<proteinExistence type="predicted"/>
<sequence>MWGFSFLLYWRSLMLKLDAIVNTQQIFENTPSKVATHYHLARHSYLSLTEEGRLYIWCGVNEAWIETQSPLHEEGLVLNLCALASAGVSFAGLHPCARCHSATHNHIMVGRDGSVVLNCLSCGSVINVWRDIWEGVQKGAQPYTHVESRLS</sequence>
<reference evidence="1" key="1">
    <citation type="journal article" date="2017" name="Sci. Rep.">
        <title>Shrimp AHPND-causing plasmids encoding the PirAB toxins as mediated by pirAB-Tn903 are prevalent in various Vibrio species.</title>
        <authorList>
            <person name="Xiao J."/>
            <person name="Liu L."/>
            <person name="Ke Y."/>
            <person name="Li X."/>
            <person name="Liu Y."/>
            <person name="Pan Y."/>
            <person name="Yan S."/>
            <person name="Wang Y."/>
        </authorList>
    </citation>
    <scope>NUCLEOTIDE SEQUENCE</scope>
    <source>
        <strain evidence="1">SH14</strain>
        <plasmid evidence="1">pVHvo</plasmid>
    </source>
</reference>
<evidence type="ECO:0000313" key="1">
    <source>
        <dbReference type="EMBL" id="AQT24319.1"/>
    </source>
</evidence>
<name>A0A1S6KSH6_9VIBR</name>
<organism evidence="1">
    <name type="scientific">Vibrio owensii</name>
    <dbReference type="NCBI Taxonomy" id="696485"/>
    <lineage>
        <taxon>Bacteria</taxon>
        <taxon>Pseudomonadati</taxon>
        <taxon>Pseudomonadota</taxon>
        <taxon>Gammaproteobacteria</taxon>
        <taxon>Vibrionales</taxon>
        <taxon>Vibrionaceae</taxon>
        <taxon>Vibrio</taxon>
    </lineage>
</organism>
<geneLocation type="plasmid" evidence="1">
    <name>pVHvo</name>
</geneLocation>